<proteinExistence type="inferred from homology"/>
<dbReference type="SUPFAM" id="SSF50723">
    <property type="entry name" value="Core binding factor beta, CBF"/>
    <property type="match status" value="1"/>
</dbReference>
<feature type="compositionally biased region" description="Pro residues" evidence="4">
    <location>
        <begin position="265"/>
        <end position="274"/>
    </location>
</feature>
<dbReference type="Proteomes" id="UP000215902">
    <property type="component" value="Unassembled WGS sequence"/>
</dbReference>
<dbReference type="InterPro" id="IPR036552">
    <property type="entry name" value="CBF_bsu_sf"/>
</dbReference>
<keyword evidence="6" id="KW-1185">Reference proteome</keyword>
<dbReference type="Pfam" id="PF02312">
    <property type="entry name" value="CBF_beta"/>
    <property type="match status" value="1"/>
</dbReference>
<comment type="subcellular location">
    <subcellularLocation>
        <location evidence="1">Nucleus</location>
    </subcellularLocation>
</comment>
<dbReference type="InterPro" id="IPR003417">
    <property type="entry name" value="CBF_beta"/>
</dbReference>
<evidence type="ECO:0000256" key="4">
    <source>
        <dbReference type="SAM" id="MobiDB-lite"/>
    </source>
</evidence>
<feature type="region of interest" description="Disordered" evidence="4">
    <location>
        <begin position="257"/>
        <end position="334"/>
    </location>
</feature>
<evidence type="ECO:0000256" key="2">
    <source>
        <dbReference type="ARBA" id="ARBA00023242"/>
    </source>
</evidence>
<feature type="compositionally biased region" description="Low complexity" evidence="4">
    <location>
        <begin position="283"/>
        <end position="301"/>
    </location>
</feature>
<dbReference type="GO" id="GO:0016513">
    <property type="term" value="C:core-binding factor complex"/>
    <property type="evidence" value="ECO:0007669"/>
    <property type="project" value="TreeGrafter"/>
</dbReference>
<comment type="caution">
    <text evidence="5">The sequence shown here is derived from an EMBL/GenBank/DDBJ whole genome shotgun (WGS) entry which is preliminary data.</text>
</comment>
<dbReference type="GO" id="GO:0003713">
    <property type="term" value="F:transcription coactivator activity"/>
    <property type="evidence" value="ECO:0007669"/>
    <property type="project" value="InterPro"/>
</dbReference>
<dbReference type="PANTHER" id="PTHR10276:SF3">
    <property type="entry name" value="CORE-BINDING FACTOR SUBUNIT BETA"/>
    <property type="match status" value="1"/>
</dbReference>
<dbReference type="PANTHER" id="PTHR10276">
    <property type="entry name" value="CORE-BINDING FACTOR, BETA SUBUNIT"/>
    <property type="match status" value="1"/>
</dbReference>
<dbReference type="AlphaFoldDB" id="A0A267FZB9"/>
<name>A0A267FZB9_9PLAT</name>
<evidence type="ECO:0000256" key="1">
    <source>
        <dbReference type="ARBA" id="ARBA00004123"/>
    </source>
</evidence>
<dbReference type="EMBL" id="NIVC01000692">
    <property type="protein sequence ID" value="PAA78369.1"/>
    <property type="molecule type" value="Genomic_DNA"/>
</dbReference>
<dbReference type="GO" id="GO:0006357">
    <property type="term" value="P:regulation of transcription by RNA polymerase II"/>
    <property type="evidence" value="ECO:0007669"/>
    <property type="project" value="TreeGrafter"/>
</dbReference>
<feature type="non-terminal residue" evidence="5">
    <location>
        <position position="1"/>
    </location>
</feature>
<reference evidence="5 6" key="1">
    <citation type="submission" date="2017-06" db="EMBL/GenBank/DDBJ databases">
        <title>A platform for efficient transgenesis in Macrostomum lignano, a flatworm model organism for stem cell research.</title>
        <authorList>
            <person name="Berezikov E."/>
        </authorList>
    </citation>
    <scope>NUCLEOTIDE SEQUENCE [LARGE SCALE GENOMIC DNA]</scope>
    <source>
        <strain evidence="5">DV1</strain>
        <tissue evidence="5">Whole organism</tissue>
    </source>
</reference>
<dbReference type="GO" id="GO:0043565">
    <property type="term" value="F:sequence-specific DNA binding"/>
    <property type="evidence" value="ECO:0007669"/>
    <property type="project" value="TreeGrafter"/>
</dbReference>
<organism evidence="5 6">
    <name type="scientific">Macrostomum lignano</name>
    <dbReference type="NCBI Taxonomy" id="282301"/>
    <lineage>
        <taxon>Eukaryota</taxon>
        <taxon>Metazoa</taxon>
        <taxon>Spiralia</taxon>
        <taxon>Lophotrochozoa</taxon>
        <taxon>Platyhelminthes</taxon>
        <taxon>Rhabditophora</taxon>
        <taxon>Macrostomorpha</taxon>
        <taxon>Macrostomida</taxon>
        <taxon>Macrostomidae</taxon>
        <taxon>Macrostomum</taxon>
    </lineage>
</organism>
<evidence type="ECO:0000313" key="5">
    <source>
        <dbReference type="EMBL" id="PAA78369.1"/>
    </source>
</evidence>
<evidence type="ECO:0000313" key="6">
    <source>
        <dbReference type="Proteomes" id="UP000215902"/>
    </source>
</evidence>
<dbReference type="OrthoDB" id="10026505at2759"/>
<gene>
    <name evidence="5" type="ORF">BOX15_Mlig004921g1</name>
</gene>
<keyword evidence="2" id="KW-0539">Nucleus</keyword>
<comment type="similarity">
    <text evidence="3">Belongs to the CBF-beta family.</text>
</comment>
<dbReference type="Gene3D" id="2.40.250.10">
    <property type="entry name" value="Core binding factor, beta subunit"/>
    <property type="match status" value="1"/>
</dbReference>
<sequence length="334" mass="36621">DEPRSQLQTEDARAKGRTEKTFNAPIMRDIEPVLSSLLKLLRPGMPKVVPDQWRKFQHDDLLKQLAEDNPIAYSPHRDRPAAERRSLMHQELREGFITVAVCNMGLTLRLVFDSTPWTPKPNGQRQVTSEEVRLDNSGRIRLKSRFILNGVCVQWQGYMDSNSLSGRGRIVFDADRAEVENQLLRNQLMEYHRLHSSCYAMSTAAAAGATAAAATAAATATVAASTVAATAAVPVAAGASGGGSYSVSHHLAQWPMRHSGVAESPTPPPPPPTPLYEHEQPQHRSSSNRSSSNRSLHQQLLARRRRANPNAEQNPSVFSAPSTGRGFGQLHCAT</sequence>
<dbReference type="STRING" id="282301.A0A267FZB9"/>
<evidence type="ECO:0000256" key="3">
    <source>
        <dbReference type="ARBA" id="ARBA00025734"/>
    </source>
</evidence>
<accession>A0A267FZB9</accession>
<protein>
    <submittedName>
        <fullName evidence="5">Uncharacterized protein</fullName>
    </submittedName>
</protein>